<evidence type="ECO:0000259" key="1">
    <source>
        <dbReference type="PROSITE" id="PS50003"/>
    </source>
</evidence>
<accession>A0A6J1MAM5</accession>
<evidence type="ECO:0000313" key="3">
    <source>
        <dbReference type="RefSeq" id="XP_023175695.1"/>
    </source>
</evidence>
<protein>
    <submittedName>
        <fullName evidence="3">Diacylglycerol kinase eta-like</fullName>
    </submittedName>
</protein>
<sequence length="151" mass="17544">MANLKPNTLHVDNLSPRQRSLSSGLSSACSSGSVSPVPIIPIISISRDGEDSETESEIETEPARIFHRRMSTSSKRNNNMAAIIREGYLLKHTWSFQRWRRRYFRLKRSHLYYAKNAKCDVFDEIDLSELCYFECSIKNVNHSFQTQQRRT</sequence>
<dbReference type="Proteomes" id="UP000504633">
    <property type="component" value="Unplaced"/>
</dbReference>
<dbReference type="OMA" id="NEMEPAK"/>
<dbReference type="GeneID" id="111602695"/>
<proteinExistence type="predicted"/>
<dbReference type="InterPro" id="IPR001849">
    <property type="entry name" value="PH_domain"/>
</dbReference>
<dbReference type="SUPFAM" id="SSF50729">
    <property type="entry name" value="PH domain-like"/>
    <property type="match status" value="1"/>
</dbReference>
<dbReference type="InterPro" id="IPR011993">
    <property type="entry name" value="PH-like_dom_sf"/>
</dbReference>
<organism evidence="2 3">
    <name type="scientific">Drosophila hydei</name>
    <name type="common">Fruit fly</name>
    <dbReference type="NCBI Taxonomy" id="7224"/>
    <lineage>
        <taxon>Eukaryota</taxon>
        <taxon>Metazoa</taxon>
        <taxon>Ecdysozoa</taxon>
        <taxon>Arthropoda</taxon>
        <taxon>Hexapoda</taxon>
        <taxon>Insecta</taxon>
        <taxon>Pterygota</taxon>
        <taxon>Neoptera</taxon>
        <taxon>Endopterygota</taxon>
        <taxon>Diptera</taxon>
        <taxon>Brachycera</taxon>
        <taxon>Muscomorpha</taxon>
        <taxon>Ephydroidea</taxon>
        <taxon>Drosophilidae</taxon>
        <taxon>Drosophila</taxon>
    </lineage>
</organism>
<dbReference type="PROSITE" id="PS50003">
    <property type="entry name" value="PH_DOMAIN"/>
    <property type="match status" value="1"/>
</dbReference>
<dbReference type="Gene3D" id="2.30.29.30">
    <property type="entry name" value="Pleckstrin-homology domain (PH domain)/Phosphotyrosine-binding domain (PTB)"/>
    <property type="match status" value="1"/>
</dbReference>
<keyword evidence="2" id="KW-1185">Reference proteome</keyword>
<dbReference type="OrthoDB" id="196165at2759"/>
<evidence type="ECO:0000313" key="2">
    <source>
        <dbReference type="Proteomes" id="UP000504633"/>
    </source>
</evidence>
<name>A0A6J1MAM5_DROHY</name>
<dbReference type="RefSeq" id="XP_023175695.1">
    <property type="nucleotide sequence ID" value="XM_023319927.2"/>
</dbReference>
<dbReference type="KEGG" id="dhe:111602695"/>
<reference evidence="3" key="1">
    <citation type="submission" date="2025-08" db="UniProtKB">
        <authorList>
            <consortium name="RefSeq"/>
        </authorList>
    </citation>
    <scope>IDENTIFICATION</scope>
    <source>
        <strain evidence="3">15085-1641.00</strain>
        <tissue evidence="3">Whole body</tissue>
    </source>
</reference>
<dbReference type="AlphaFoldDB" id="A0A6J1MAM5"/>
<gene>
    <name evidence="3" type="primary">LOC111602695</name>
</gene>
<feature type="domain" description="PH" evidence="1">
    <location>
        <begin position="82"/>
        <end position="151"/>
    </location>
</feature>